<evidence type="ECO:0000256" key="1">
    <source>
        <dbReference type="ARBA" id="ARBA00022801"/>
    </source>
</evidence>
<dbReference type="Gene3D" id="3.40.50.1820">
    <property type="entry name" value="alpha/beta hydrolase"/>
    <property type="match status" value="1"/>
</dbReference>
<dbReference type="Proteomes" id="UP000028181">
    <property type="component" value="Chromosome I"/>
</dbReference>
<dbReference type="RefSeq" id="WP_038587357.1">
    <property type="nucleotide sequence ID" value="NZ_HG938353.1"/>
</dbReference>
<accession>A0A068SPT1</accession>
<dbReference type="PANTHER" id="PTHR48081:SF8">
    <property type="entry name" value="ALPHA_BETA HYDROLASE FOLD-3 DOMAIN-CONTAINING PROTEIN-RELATED"/>
    <property type="match status" value="1"/>
</dbReference>
<protein>
    <submittedName>
        <fullName evidence="3">Alpha/beta hydrolase fold-3 domain protein</fullName>
    </submittedName>
</protein>
<evidence type="ECO:0000259" key="2">
    <source>
        <dbReference type="Pfam" id="PF07859"/>
    </source>
</evidence>
<dbReference type="GO" id="GO:0016787">
    <property type="term" value="F:hydrolase activity"/>
    <property type="evidence" value="ECO:0007669"/>
    <property type="project" value="UniProtKB-KW"/>
</dbReference>
<dbReference type="PATRIC" id="fig|1028800.3.peg.2094"/>
<dbReference type="Pfam" id="PF07859">
    <property type="entry name" value="Abhydrolase_3"/>
    <property type="match status" value="1"/>
</dbReference>
<dbReference type="InterPro" id="IPR029058">
    <property type="entry name" value="AB_hydrolase_fold"/>
</dbReference>
<dbReference type="EMBL" id="HG938353">
    <property type="protein sequence ID" value="CDN48238.1"/>
    <property type="molecule type" value="Genomic_DNA"/>
</dbReference>
<sequence>MIAQWENIAFDKSAKPAVPMRVYEGAAKGKVPPLVLYLRGGAFLNEQRGENERPVAKALAEAGAVVLEADYSSVSHNMFPQAMECAFAALQCLAGRRKQFGSAKSQLFVAGDEAGGNVAAGVALKARDLMPGELNGQILLSPMIDPMMATRSFRKADDIGMGERWAEGWSHYLGSHCGFQHPYAAPCLCSRLSGVAPALIVTSEDDPLRDETVGYATRLSEAGVSVKQKIFPASCGWTGIYREGDGEWMTALCAEFTSFVRELS</sequence>
<reference evidence="4" key="1">
    <citation type="journal article" date="2014" name="BMC Genomics">
        <title>Genome sequencing of two Neorhizobium galegae strains reveals a noeT gene responsible for the unusual acetylation of the nodulation factors.</title>
        <authorList>
            <person name="Osterman J."/>
            <person name="Marsh J."/>
            <person name="Laine P.K."/>
            <person name="Zeng Z."/>
            <person name="Alatalo E."/>
            <person name="Sullivan J.T."/>
            <person name="Young J.P."/>
            <person name="Thomas-Oates J."/>
            <person name="Paulin L."/>
            <person name="Lindstrom K."/>
        </authorList>
    </citation>
    <scope>NUCLEOTIDE SEQUENCE [LARGE SCALE GENOMIC DNA]</scope>
    <source>
        <strain evidence="4">HAMBI 540</strain>
    </source>
</reference>
<gene>
    <name evidence="3" type="ORF">RG540_CH20690</name>
</gene>
<keyword evidence="4" id="KW-1185">Reference proteome</keyword>
<dbReference type="AlphaFoldDB" id="A0A068SPT1"/>
<dbReference type="eggNOG" id="COG0657">
    <property type="taxonomic scope" value="Bacteria"/>
</dbReference>
<dbReference type="SUPFAM" id="SSF53474">
    <property type="entry name" value="alpha/beta-Hydrolases"/>
    <property type="match status" value="1"/>
</dbReference>
<dbReference type="OrthoDB" id="9806180at2"/>
<evidence type="ECO:0000313" key="4">
    <source>
        <dbReference type="Proteomes" id="UP000028181"/>
    </source>
</evidence>
<organism evidence="3 4">
    <name type="scientific">Neorhizobium galegae bv. orientalis str. HAMBI 540</name>
    <dbReference type="NCBI Taxonomy" id="1028800"/>
    <lineage>
        <taxon>Bacteria</taxon>
        <taxon>Pseudomonadati</taxon>
        <taxon>Pseudomonadota</taxon>
        <taxon>Alphaproteobacteria</taxon>
        <taxon>Hyphomicrobiales</taxon>
        <taxon>Rhizobiaceae</taxon>
        <taxon>Rhizobium/Agrobacterium group</taxon>
        <taxon>Neorhizobium</taxon>
    </lineage>
</organism>
<feature type="domain" description="Alpha/beta hydrolase fold-3" evidence="2">
    <location>
        <begin position="35"/>
        <end position="232"/>
    </location>
</feature>
<dbReference type="GeneID" id="24257176"/>
<proteinExistence type="predicted"/>
<dbReference type="InterPro" id="IPR013094">
    <property type="entry name" value="AB_hydrolase_3"/>
</dbReference>
<dbReference type="PANTHER" id="PTHR48081">
    <property type="entry name" value="AB HYDROLASE SUPERFAMILY PROTEIN C4A8.06C"/>
    <property type="match status" value="1"/>
</dbReference>
<name>A0A068SPT1_NEOGA</name>
<dbReference type="KEGG" id="ngg:RG540_CH20690"/>
<keyword evidence="1 3" id="KW-0378">Hydrolase</keyword>
<dbReference type="HOGENOM" id="CLU_012494_6_0_5"/>
<evidence type="ECO:0000313" key="3">
    <source>
        <dbReference type="EMBL" id="CDN48238.1"/>
    </source>
</evidence>
<dbReference type="InterPro" id="IPR050300">
    <property type="entry name" value="GDXG_lipolytic_enzyme"/>
</dbReference>